<comment type="caution">
    <text evidence="4">The sequence shown here is derived from an EMBL/GenBank/DDBJ whole genome shotgun (WGS) entry which is preliminary data.</text>
</comment>
<evidence type="ECO:0000259" key="3">
    <source>
        <dbReference type="Pfam" id="PF00728"/>
    </source>
</evidence>
<dbReference type="Gene3D" id="3.20.20.80">
    <property type="entry name" value="Glycosidases"/>
    <property type="match status" value="1"/>
</dbReference>
<evidence type="ECO:0000313" key="4">
    <source>
        <dbReference type="EMBL" id="MDQ8208326.1"/>
    </source>
</evidence>
<dbReference type="SUPFAM" id="SSF51445">
    <property type="entry name" value="(Trans)glycosidases"/>
    <property type="match status" value="1"/>
</dbReference>
<evidence type="ECO:0000256" key="2">
    <source>
        <dbReference type="ARBA" id="ARBA00022801"/>
    </source>
</evidence>
<sequence>MNTPLHTVYSTQTPAVDRRGVHLDLKGLPPTFERLMDLVEVFAQMRFNMLVVEWEDMFPWSFDPSLRNPSHYTREQVKLFVARCGELGIELIPLVQCLGHLEFVLQHEAHQHLAESPDFADTLNPLHPGSADLIIRMLDEVLSLMPGVKHFHLGGDEAWSFGTHPDSKKYIAEHGKNSLYLQHVQPILDALRGREVRPLLWHDMMMDWPIESLQQIGAQADLVVWGYRGTPAMGTHHHRTPVLDHLRAAGIPIWGASAYKGADGPFRDLPNQQARLLNHVGWMDVAEPYSFKGLIATGWSRYASGRVQVEAIDACLPELAMASLIFYNGSWSENGWETCDQLLQDVGELERSQRLRQHFESADAMREEAWLAARQLKEQLAGMQVAPGLPSAGTNRILWDFFLDLVQRTEAHSEQLPELLKGLVCAPFIDSYYRTWATALRTEADTIKARLKTEEL</sequence>
<dbReference type="PANTHER" id="PTHR21040">
    <property type="entry name" value="BCDNA.GH04120"/>
    <property type="match status" value="1"/>
</dbReference>
<evidence type="ECO:0000256" key="1">
    <source>
        <dbReference type="ARBA" id="ARBA00006285"/>
    </source>
</evidence>
<dbReference type="RefSeq" id="WP_308950862.1">
    <property type="nucleotide sequence ID" value="NZ_JARXHW010000029.1"/>
</dbReference>
<proteinExistence type="inferred from homology"/>
<organism evidence="4 5">
    <name type="scientific">Thalassobacterium maritimum</name>
    <dbReference type="NCBI Taxonomy" id="3041265"/>
    <lineage>
        <taxon>Bacteria</taxon>
        <taxon>Pseudomonadati</taxon>
        <taxon>Verrucomicrobiota</taxon>
        <taxon>Opitutia</taxon>
        <taxon>Puniceicoccales</taxon>
        <taxon>Coraliomargaritaceae</taxon>
        <taxon>Thalassobacterium</taxon>
    </lineage>
</organism>
<feature type="domain" description="Glycoside hydrolase family 20 catalytic" evidence="3">
    <location>
        <begin position="69"/>
        <end position="225"/>
    </location>
</feature>
<dbReference type="PANTHER" id="PTHR21040:SF8">
    <property type="entry name" value="BCDNA.GH04120"/>
    <property type="match status" value="1"/>
</dbReference>
<gene>
    <name evidence="4" type="ORF">QEH52_12450</name>
</gene>
<dbReference type="InterPro" id="IPR015883">
    <property type="entry name" value="Glyco_hydro_20_cat"/>
</dbReference>
<accession>A0ABU1AW59</accession>
<dbReference type="EMBL" id="JARXHW010000029">
    <property type="protein sequence ID" value="MDQ8208326.1"/>
    <property type="molecule type" value="Genomic_DNA"/>
</dbReference>
<keyword evidence="2" id="KW-0378">Hydrolase</keyword>
<dbReference type="Proteomes" id="UP001225316">
    <property type="component" value="Unassembled WGS sequence"/>
</dbReference>
<comment type="similarity">
    <text evidence="1">Belongs to the glycosyl hydrolase 20 family.</text>
</comment>
<dbReference type="InterPro" id="IPR017853">
    <property type="entry name" value="GH"/>
</dbReference>
<evidence type="ECO:0000313" key="5">
    <source>
        <dbReference type="Proteomes" id="UP001225316"/>
    </source>
</evidence>
<dbReference type="Pfam" id="PF00728">
    <property type="entry name" value="Glyco_hydro_20"/>
    <property type="match status" value="1"/>
</dbReference>
<protein>
    <submittedName>
        <fullName evidence="4">Family 20 glycosylhydrolase</fullName>
    </submittedName>
</protein>
<name>A0ABU1AW59_9BACT</name>
<reference evidence="4 5" key="1">
    <citation type="submission" date="2023-04" db="EMBL/GenBank/DDBJ databases">
        <title>A novel bacteria isolated from coastal sediment.</title>
        <authorList>
            <person name="Liu X.-J."/>
            <person name="Du Z.-J."/>
        </authorList>
    </citation>
    <scope>NUCLEOTIDE SEQUENCE [LARGE SCALE GENOMIC DNA]</scope>
    <source>
        <strain evidence="4 5">SDUM461003</strain>
    </source>
</reference>
<dbReference type="InterPro" id="IPR038901">
    <property type="entry name" value="HEXDC-like"/>
</dbReference>
<keyword evidence="5" id="KW-1185">Reference proteome</keyword>